<dbReference type="Gene3D" id="3.90.1300.10">
    <property type="entry name" value="Amidase signature (AS) domain"/>
    <property type="match status" value="1"/>
</dbReference>
<dbReference type="GeneID" id="62640297"/>
<dbReference type="SUPFAM" id="SSF75304">
    <property type="entry name" value="Amidase signature (AS) enzymes"/>
    <property type="match status" value="1"/>
</dbReference>
<dbReference type="InterPro" id="IPR023631">
    <property type="entry name" value="Amidase_dom"/>
</dbReference>
<evidence type="ECO:0000313" key="5">
    <source>
        <dbReference type="Proteomes" id="UP000809440"/>
    </source>
</evidence>
<dbReference type="EMBL" id="JAFBXF010000009">
    <property type="protein sequence ID" value="MBM2418241.1"/>
    <property type="molecule type" value="Genomic_DNA"/>
</dbReference>
<comment type="caution">
    <text evidence="2">The sequence shown here is derived from an EMBL/GenBank/DDBJ whole genome shotgun (WGS) entry which is preliminary data.</text>
</comment>
<dbReference type="EMBL" id="JAFBXE010000009">
    <property type="protein sequence ID" value="MBM2413572.1"/>
    <property type="molecule type" value="Genomic_DNA"/>
</dbReference>
<name>A0A9Q2PD07_9RHOB</name>
<dbReference type="OrthoDB" id="9777859at2"/>
<sequence length="444" mass="45986">MTALDLTARDLAAAVRRGDVTPAAIAAETLARAAERNPAINAICHMNPDFEAEADRVTQRLAAGEDMPLAGVPVLIKDNIWVKGLRVSQGSRLFADHIAPEDAEAVRRLRAAGAMILGITTCSEFGCKGATNSPHHGITRNPVDLTLGPGGSSGGSVAAVAAGIVPLALGTDAGGSSRRPPAHTGLCGMKPTYDLIPYGPSFPEPVWGISVICPIARDMGDIALAMEVMAGVRAEAPATLHIATSPDFGTGQVVEPDVAQNFADVIKAFGTAGIAIQSAEIDWGEQKGHDILPLQFAGLAQAYGDVWRKTPEVFDPVIAKQIETGLSLTGVDVAAAHQVSHRMRATLRAALDRYGIIATPTTPCPAWTAELSAPETIAGQPAGPRDHAAFTPQVNHAGVPALSLPCGKDHQGLPLGLQLIAPAGQDGALIGAAQMLEPLLKELN</sequence>
<evidence type="ECO:0000259" key="1">
    <source>
        <dbReference type="Pfam" id="PF01425"/>
    </source>
</evidence>
<protein>
    <submittedName>
        <fullName evidence="2">Amidase</fullName>
    </submittedName>
</protein>
<accession>A0A9Q2PD07</accession>
<dbReference type="Proteomes" id="UP000755667">
    <property type="component" value="Unassembled WGS sequence"/>
</dbReference>
<proteinExistence type="predicted"/>
<gene>
    <name evidence="2" type="ORF">JQX41_14750</name>
    <name evidence="3" type="ORF">JQX48_14760</name>
</gene>
<evidence type="ECO:0000313" key="3">
    <source>
        <dbReference type="EMBL" id="MBM2418241.1"/>
    </source>
</evidence>
<reference evidence="2 5" key="1">
    <citation type="submission" date="2021-01" db="EMBL/GenBank/DDBJ databases">
        <title>Diatom-associated Roseobacters Show Island Model of Population Structure.</title>
        <authorList>
            <person name="Qu L."/>
            <person name="Feng X."/>
            <person name="Chen Y."/>
            <person name="Li L."/>
            <person name="Wang X."/>
            <person name="Hu Z."/>
            <person name="Wang H."/>
            <person name="Luo H."/>
        </authorList>
    </citation>
    <scope>NUCLEOTIDE SEQUENCE</scope>
    <source>
        <strain evidence="3 5">CC28-63</strain>
        <strain evidence="2">CC28-69</strain>
    </source>
</reference>
<feature type="domain" description="Amidase" evidence="1">
    <location>
        <begin position="27"/>
        <end position="429"/>
    </location>
</feature>
<dbReference type="AlphaFoldDB" id="A0A9Q2PD07"/>
<dbReference type="InterPro" id="IPR000120">
    <property type="entry name" value="Amidase"/>
</dbReference>
<keyword evidence="5" id="KW-1185">Reference proteome</keyword>
<evidence type="ECO:0000313" key="4">
    <source>
        <dbReference type="Proteomes" id="UP000755667"/>
    </source>
</evidence>
<dbReference type="RefSeq" id="WP_085628572.1">
    <property type="nucleotide sequence ID" value="NZ_JAFBWU010000009.1"/>
</dbReference>
<evidence type="ECO:0000313" key="2">
    <source>
        <dbReference type="EMBL" id="MBM2413572.1"/>
    </source>
</evidence>
<dbReference type="InterPro" id="IPR036928">
    <property type="entry name" value="AS_sf"/>
</dbReference>
<organism evidence="2 4">
    <name type="scientific">Marivita cryptomonadis</name>
    <dbReference type="NCBI Taxonomy" id="505252"/>
    <lineage>
        <taxon>Bacteria</taxon>
        <taxon>Pseudomonadati</taxon>
        <taxon>Pseudomonadota</taxon>
        <taxon>Alphaproteobacteria</taxon>
        <taxon>Rhodobacterales</taxon>
        <taxon>Roseobacteraceae</taxon>
        <taxon>Marivita</taxon>
    </lineage>
</organism>
<dbReference type="GO" id="GO:0003824">
    <property type="term" value="F:catalytic activity"/>
    <property type="evidence" value="ECO:0007669"/>
    <property type="project" value="InterPro"/>
</dbReference>
<dbReference type="PANTHER" id="PTHR11895:SF151">
    <property type="entry name" value="GLUTAMYL-TRNA(GLN) AMIDOTRANSFERASE SUBUNIT A"/>
    <property type="match status" value="1"/>
</dbReference>
<dbReference type="Pfam" id="PF01425">
    <property type="entry name" value="Amidase"/>
    <property type="match status" value="1"/>
</dbReference>
<dbReference type="Proteomes" id="UP000809440">
    <property type="component" value="Unassembled WGS sequence"/>
</dbReference>
<dbReference type="PANTHER" id="PTHR11895">
    <property type="entry name" value="TRANSAMIDASE"/>
    <property type="match status" value="1"/>
</dbReference>